<proteinExistence type="predicted"/>
<reference evidence="1 2" key="1">
    <citation type="submission" date="2019-09" db="EMBL/GenBank/DDBJ databases">
        <title>YIM 48816 draft genome.</title>
        <authorList>
            <person name="Jiang L."/>
        </authorList>
    </citation>
    <scope>NUCLEOTIDE SEQUENCE [LARGE SCALE GENOMIC DNA]</scope>
    <source>
        <strain evidence="1 2">YIM 48816</strain>
    </source>
</reference>
<comment type="caution">
    <text evidence="1">The sequence shown here is derived from an EMBL/GenBank/DDBJ whole genome shotgun (WGS) entry which is preliminary data.</text>
</comment>
<name>A0A6L3SYP8_9HYPH</name>
<dbReference type="EMBL" id="VZZK01000022">
    <property type="protein sequence ID" value="KAB1077249.1"/>
    <property type="molecule type" value="Genomic_DNA"/>
</dbReference>
<sequence length="109" mass="11873">MIGPAEIDDMMLDYAEAVAMSCQPGRTDRLGWPLSSWQRALAGITTLTRAEPFILDKAAGRFRVVEAATGREVYTPPTFLDPQSRAEFAPLLALVNSGGRLIDAVMAFE</sequence>
<dbReference type="RefSeq" id="WP_151001831.1">
    <property type="nucleotide sequence ID" value="NZ_BPQY01000461.1"/>
</dbReference>
<organism evidence="1 2">
    <name type="scientific">Methylobacterium soli</name>
    <dbReference type="NCBI Taxonomy" id="553447"/>
    <lineage>
        <taxon>Bacteria</taxon>
        <taxon>Pseudomonadati</taxon>
        <taxon>Pseudomonadota</taxon>
        <taxon>Alphaproteobacteria</taxon>
        <taxon>Hyphomicrobiales</taxon>
        <taxon>Methylobacteriaceae</taxon>
        <taxon>Methylobacterium</taxon>
    </lineage>
</organism>
<dbReference type="Proteomes" id="UP000474159">
    <property type="component" value="Unassembled WGS sequence"/>
</dbReference>
<gene>
    <name evidence="1" type="ORF">F6X53_19330</name>
</gene>
<dbReference type="AlphaFoldDB" id="A0A6L3SYP8"/>
<protein>
    <submittedName>
        <fullName evidence="1">Uncharacterized protein</fullName>
    </submittedName>
</protein>
<keyword evidence="2" id="KW-1185">Reference proteome</keyword>
<accession>A0A6L3SYP8</accession>
<evidence type="ECO:0000313" key="2">
    <source>
        <dbReference type="Proteomes" id="UP000474159"/>
    </source>
</evidence>
<evidence type="ECO:0000313" key="1">
    <source>
        <dbReference type="EMBL" id="KAB1077249.1"/>
    </source>
</evidence>